<evidence type="ECO:0000313" key="2">
    <source>
        <dbReference type="EMBL" id="PKK59248.1"/>
    </source>
</evidence>
<name>A0A2N1M9H9_9GLOM</name>
<accession>A0A2N1M9H9</accession>
<dbReference type="AlphaFoldDB" id="A0A2N1M9H9"/>
<dbReference type="VEuPathDB" id="FungiDB:RhiirFUN_014853"/>
<dbReference type="EMBL" id="LLXL01001561">
    <property type="protein sequence ID" value="PKK63836.1"/>
    <property type="molecule type" value="Genomic_DNA"/>
</dbReference>
<dbReference type="Proteomes" id="UP000233469">
    <property type="component" value="Unassembled WGS sequence"/>
</dbReference>
<dbReference type="EMBL" id="LLXL01003714">
    <property type="protein sequence ID" value="PKK58276.1"/>
    <property type="molecule type" value="Genomic_DNA"/>
</dbReference>
<evidence type="ECO:0000313" key="1">
    <source>
        <dbReference type="EMBL" id="PKK58276.1"/>
    </source>
</evidence>
<evidence type="ECO:0000313" key="3">
    <source>
        <dbReference type="EMBL" id="PKK63836.1"/>
    </source>
</evidence>
<reference evidence="1 4" key="1">
    <citation type="submission" date="2016-04" db="EMBL/GenBank/DDBJ databases">
        <title>Genome analyses suggest a sexual origin of heterokaryosis in a supposedly ancient asexual fungus.</title>
        <authorList>
            <person name="Ropars J."/>
            <person name="Sedzielewska K."/>
            <person name="Noel J."/>
            <person name="Charron P."/>
            <person name="Farinelli L."/>
            <person name="Marton T."/>
            <person name="Kruger M."/>
            <person name="Pelin A."/>
            <person name="Brachmann A."/>
            <person name="Corradi N."/>
        </authorList>
    </citation>
    <scope>NUCLEOTIDE SEQUENCE [LARGE SCALE GENOMIC DNA]</scope>
    <source>
        <strain evidence="1 4">C2</strain>
    </source>
</reference>
<protein>
    <submittedName>
        <fullName evidence="1">Uncharacterized protein</fullName>
    </submittedName>
</protein>
<feature type="non-terminal residue" evidence="1">
    <location>
        <position position="394"/>
    </location>
</feature>
<evidence type="ECO:0000313" key="4">
    <source>
        <dbReference type="Proteomes" id="UP000233469"/>
    </source>
</evidence>
<gene>
    <name evidence="3" type="ORF">RhiirC2_788339</name>
    <name evidence="2" type="ORF">RhiirC2_795097</name>
    <name evidence="1" type="ORF">RhiirC2_796584</name>
</gene>
<sequence length="394" mass="45839">MSKKCYFTSKLLGIGLISPTLHYGIFARDWWETVSLDSKDKNVVFIVPFRLYMRVGCNLNGKDFIITVLQNNKNIYKPGFQCTCENISSKIEPYPSTAINSCYKEVFGTKTEYSGIAVIGFEDEKIIQQLRNEIEFFPIFLRIEKLSVVISGFGYSSKDGYYGAGEGFTSSFITRYRNTQHLFLLKLEDDQCIIEIYHNADKIEQFTGSTPDDVWKKVGIYKKFSGSHIFGITHETTQNLLQSEAVTCKPDEWNNHEKLTKVFDRHIKSRKLPNTMVNWSQLFHDWYKQDSSIIQFPSILAKIYPEDYKLQDKELRAWRAMFKACGCSNITPFSHEESQIEFWSRAYNDKADRQILENLYNAKLLNIDNKKEDLLWESFRDAINSNKRGQNGKI</sequence>
<dbReference type="VEuPathDB" id="FungiDB:FUN_022680"/>
<proteinExistence type="predicted"/>
<comment type="caution">
    <text evidence="1">The sequence shown here is derived from an EMBL/GenBank/DDBJ whole genome shotgun (WGS) entry which is preliminary data.</text>
</comment>
<organism evidence="1 4">
    <name type="scientific">Rhizophagus irregularis</name>
    <dbReference type="NCBI Taxonomy" id="588596"/>
    <lineage>
        <taxon>Eukaryota</taxon>
        <taxon>Fungi</taxon>
        <taxon>Fungi incertae sedis</taxon>
        <taxon>Mucoromycota</taxon>
        <taxon>Glomeromycotina</taxon>
        <taxon>Glomeromycetes</taxon>
        <taxon>Glomerales</taxon>
        <taxon>Glomeraceae</taxon>
        <taxon>Rhizophagus</taxon>
    </lineage>
</organism>
<dbReference type="VEuPathDB" id="FungiDB:RhiirA1_509026"/>
<dbReference type="EMBL" id="LLXL01003141">
    <property type="protein sequence ID" value="PKK59248.1"/>
    <property type="molecule type" value="Genomic_DNA"/>
</dbReference>
<reference evidence="1 4" key="2">
    <citation type="submission" date="2017-10" db="EMBL/GenBank/DDBJ databases">
        <title>Extensive intraspecific genome diversity in a model arbuscular mycorrhizal fungus.</title>
        <authorList>
            <person name="Chen E.C.H."/>
            <person name="Morin E."/>
            <person name="Baudet D."/>
            <person name="Noel J."/>
            <person name="Ndikumana S."/>
            <person name="Charron P."/>
            <person name="St-Onge C."/>
            <person name="Giorgi J."/>
            <person name="Grigoriev I.V."/>
            <person name="Roux C."/>
            <person name="Martin F.M."/>
            <person name="Corradi N."/>
        </authorList>
    </citation>
    <scope>NUCLEOTIDE SEQUENCE [LARGE SCALE GENOMIC DNA]</scope>
    <source>
        <strain evidence="1 4">C2</strain>
    </source>
</reference>